<keyword evidence="5 6" id="KW-0472">Membrane</keyword>
<reference evidence="7" key="4">
    <citation type="submission" date="2025-08" db="UniProtKB">
        <authorList>
            <consortium name="Ensembl"/>
        </authorList>
    </citation>
    <scope>IDENTIFICATION</scope>
</reference>
<sequence>SLLPPPTISPPTGAQLVNASGGELEQFTGSFHYGVFHGQRVRQCGLGGRALQFTLQFFPALLSAIPAGLHVTVLLLSASLITFALLAAAFSVVNAFGSPYETLHGTTGLYLWNFIAGCCGLLVMILFAAEVKVQRLSERIANHREEQFVFLTRAEAFSFSFWLLSVCASLHCASACLLTLSGARLPFPKAAGTGAGVGGVELMY</sequence>
<dbReference type="Ensembl" id="ENSCMIT00000024635.1">
    <property type="protein sequence ID" value="ENSCMIP00000024228.1"/>
    <property type="gene ID" value="ENSCMIG00000010765.1"/>
</dbReference>
<evidence type="ECO:0000313" key="8">
    <source>
        <dbReference type="Proteomes" id="UP000314986"/>
    </source>
</evidence>
<evidence type="ECO:0000256" key="5">
    <source>
        <dbReference type="ARBA" id="ARBA00023136"/>
    </source>
</evidence>
<evidence type="ECO:0000256" key="2">
    <source>
        <dbReference type="ARBA" id="ARBA00005787"/>
    </source>
</evidence>
<evidence type="ECO:0000313" key="7">
    <source>
        <dbReference type="Ensembl" id="ENSCMIP00000024228.1"/>
    </source>
</evidence>
<protein>
    <submittedName>
        <fullName evidence="7">Clarin 1</fullName>
    </submittedName>
</protein>
<reference evidence="8" key="1">
    <citation type="journal article" date="2006" name="Science">
        <title>Ancient noncoding elements conserved in the human genome.</title>
        <authorList>
            <person name="Venkatesh B."/>
            <person name="Kirkness E.F."/>
            <person name="Loh Y.H."/>
            <person name="Halpern A.L."/>
            <person name="Lee A.P."/>
            <person name="Johnson J."/>
            <person name="Dandona N."/>
            <person name="Viswanathan L.D."/>
            <person name="Tay A."/>
            <person name="Venter J.C."/>
            <person name="Strausberg R.L."/>
            <person name="Brenner S."/>
        </authorList>
    </citation>
    <scope>NUCLEOTIDE SEQUENCE [LARGE SCALE GENOMIC DNA]</scope>
</reference>
<dbReference type="GO" id="GO:0007605">
    <property type="term" value="P:sensory perception of sound"/>
    <property type="evidence" value="ECO:0007669"/>
    <property type="project" value="UniProtKB-ARBA"/>
</dbReference>
<dbReference type="InParanoid" id="A0A4W3IB82"/>
<proteinExistence type="inferred from homology"/>
<accession>A0A4W3IB82</accession>
<keyword evidence="3 6" id="KW-0812">Transmembrane</keyword>
<dbReference type="GeneTree" id="ENSGT00850000132319"/>
<feature type="transmembrane region" description="Helical" evidence="6">
    <location>
        <begin position="159"/>
        <end position="180"/>
    </location>
</feature>
<dbReference type="GO" id="GO:0016020">
    <property type="term" value="C:membrane"/>
    <property type="evidence" value="ECO:0007669"/>
    <property type="project" value="UniProtKB-SubCell"/>
</dbReference>
<keyword evidence="4 6" id="KW-1133">Transmembrane helix</keyword>
<dbReference type="InterPro" id="IPR026748">
    <property type="entry name" value="Clarin"/>
</dbReference>
<comment type="subcellular location">
    <subcellularLocation>
        <location evidence="1">Membrane</location>
        <topology evidence="1">Multi-pass membrane protein</topology>
    </subcellularLocation>
</comment>
<dbReference type="PANTHER" id="PTHR31548">
    <property type="entry name" value="CLARIN"/>
    <property type="match status" value="1"/>
</dbReference>
<comment type="similarity">
    <text evidence="2">Belongs to the clarin family.</text>
</comment>
<reference evidence="7" key="5">
    <citation type="submission" date="2025-09" db="UniProtKB">
        <authorList>
            <consortium name="Ensembl"/>
        </authorList>
    </citation>
    <scope>IDENTIFICATION</scope>
</reference>
<keyword evidence="8" id="KW-1185">Reference proteome</keyword>
<dbReference type="PANTHER" id="PTHR31548:SF4">
    <property type="entry name" value="CLARIN-1"/>
    <property type="match status" value="1"/>
</dbReference>
<name>A0A4W3IB82_CALMI</name>
<reference evidence="8" key="3">
    <citation type="journal article" date="2014" name="Nature">
        <title>Elephant shark genome provides unique insights into gnathostome evolution.</title>
        <authorList>
            <consortium name="International Elephant Shark Genome Sequencing Consortium"/>
            <person name="Venkatesh B."/>
            <person name="Lee A.P."/>
            <person name="Ravi V."/>
            <person name="Maurya A.K."/>
            <person name="Lian M.M."/>
            <person name="Swann J.B."/>
            <person name="Ohta Y."/>
            <person name="Flajnik M.F."/>
            <person name="Sutoh Y."/>
            <person name="Kasahara M."/>
            <person name="Hoon S."/>
            <person name="Gangu V."/>
            <person name="Roy S.W."/>
            <person name="Irimia M."/>
            <person name="Korzh V."/>
            <person name="Kondrychyn I."/>
            <person name="Lim Z.W."/>
            <person name="Tay B.H."/>
            <person name="Tohari S."/>
            <person name="Kong K.W."/>
            <person name="Ho S."/>
            <person name="Lorente-Galdos B."/>
            <person name="Quilez J."/>
            <person name="Marques-Bonet T."/>
            <person name="Raney B.J."/>
            <person name="Ingham P.W."/>
            <person name="Tay A."/>
            <person name="Hillier L.W."/>
            <person name="Minx P."/>
            <person name="Boehm T."/>
            <person name="Wilson R.K."/>
            <person name="Brenner S."/>
            <person name="Warren W.C."/>
        </authorList>
    </citation>
    <scope>NUCLEOTIDE SEQUENCE [LARGE SCALE GENOMIC DNA]</scope>
</reference>
<evidence type="ECO:0000256" key="1">
    <source>
        <dbReference type="ARBA" id="ARBA00004141"/>
    </source>
</evidence>
<feature type="transmembrane region" description="Helical" evidence="6">
    <location>
        <begin position="109"/>
        <end position="129"/>
    </location>
</feature>
<evidence type="ECO:0000256" key="4">
    <source>
        <dbReference type="ARBA" id="ARBA00022989"/>
    </source>
</evidence>
<dbReference type="Pfam" id="PF25807">
    <property type="entry name" value="Clarin-2"/>
    <property type="match status" value="1"/>
</dbReference>
<dbReference type="AlphaFoldDB" id="A0A4W3IB82"/>
<evidence type="ECO:0000256" key="6">
    <source>
        <dbReference type="SAM" id="Phobius"/>
    </source>
</evidence>
<dbReference type="STRING" id="7868.ENSCMIP00000024228"/>
<reference evidence="8" key="2">
    <citation type="journal article" date="2007" name="PLoS Biol.">
        <title>Survey sequencing and comparative analysis of the elephant shark (Callorhinchus milii) genome.</title>
        <authorList>
            <person name="Venkatesh B."/>
            <person name="Kirkness E.F."/>
            <person name="Loh Y.H."/>
            <person name="Halpern A.L."/>
            <person name="Lee A.P."/>
            <person name="Johnson J."/>
            <person name="Dandona N."/>
            <person name="Viswanathan L.D."/>
            <person name="Tay A."/>
            <person name="Venter J.C."/>
            <person name="Strausberg R.L."/>
            <person name="Brenner S."/>
        </authorList>
    </citation>
    <scope>NUCLEOTIDE SEQUENCE [LARGE SCALE GENOMIC DNA]</scope>
</reference>
<dbReference type="Proteomes" id="UP000314986">
    <property type="component" value="Unassembled WGS sequence"/>
</dbReference>
<dbReference type="OMA" id="ICCEYLA"/>
<feature type="transmembrane region" description="Helical" evidence="6">
    <location>
        <begin position="75"/>
        <end position="97"/>
    </location>
</feature>
<dbReference type="GO" id="GO:0050957">
    <property type="term" value="P:equilibrioception"/>
    <property type="evidence" value="ECO:0007669"/>
    <property type="project" value="TreeGrafter"/>
</dbReference>
<evidence type="ECO:0000256" key="3">
    <source>
        <dbReference type="ARBA" id="ARBA00022692"/>
    </source>
</evidence>
<organism evidence="7 8">
    <name type="scientific">Callorhinchus milii</name>
    <name type="common">Ghost shark</name>
    <dbReference type="NCBI Taxonomy" id="7868"/>
    <lineage>
        <taxon>Eukaryota</taxon>
        <taxon>Metazoa</taxon>
        <taxon>Chordata</taxon>
        <taxon>Craniata</taxon>
        <taxon>Vertebrata</taxon>
        <taxon>Chondrichthyes</taxon>
        <taxon>Holocephali</taxon>
        <taxon>Chimaeriformes</taxon>
        <taxon>Callorhinchidae</taxon>
        <taxon>Callorhinchus</taxon>
    </lineage>
</organism>